<dbReference type="InterPro" id="IPR004360">
    <property type="entry name" value="Glyas_Fos-R_dOase_dom"/>
</dbReference>
<accession>C3KP85</accession>
<proteinExistence type="predicted"/>
<dbReference type="PROSITE" id="PS51257">
    <property type="entry name" value="PROKAR_LIPOPROTEIN"/>
    <property type="match status" value="1"/>
</dbReference>
<reference evidence="4" key="1">
    <citation type="journal article" date="2004" name="J. Bacteriol.">
        <title>An evolutionary hot spot: the pNGR234b replicon of Rhizobium sp. strain NGR234.</title>
        <authorList>
            <person name="Streit W.R."/>
            <person name="Schmitz R.A."/>
            <person name="Perret X."/>
            <person name="Staehelin C."/>
            <person name="Deakin W.J."/>
            <person name="Raasch C."/>
            <person name="Liesegang H."/>
            <person name="Broughton W.J."/>
        </authorList>
    </citation>
    <scope>NUCLEOTIDE SEQUENCE [LARGE SCALE GENOMIC DNA]</scope>
    <source>
        <strain evidence="4">NBRC 101917 / NGR234</strain>
    </source>
</reference>
<dbReference type="KEGG" id="rhi:NGR_b04300"/>
<feature type="region of interest" description="Disordered" evidence="1">
    <location>
        <begin position="1"/>
        <end position="24"/>
    </location>
</feature>
<dbReference type="Proteomes" id="UP000001054">
    <property type="component" value="Plasmid pNGR234b"/>
</dbReference>
<reference evidence="3 4" key="2">
    <citation type="journal article" date="2009" name="Appl. Environ. Microbiol.">
        <title>Rhizobium sp. strain NGR234 possesses a remarkable number of secretion systems.</title>
        <authorList>
            <person name="Schmeisser C."/>
            <person name="Liesegang H."/>
            <person name="Krysciak D."/>
            <person name="Bakkou N."/>
            <person name="Le Quere A."/>
            <person name="Wollherr A."/>
            <person name="Heinemeyer I."/>
            <person name="Morgenstern B."/>
            <person name="Pommerening-Roeser A."/>
            <person name="Flores M."/>
            <person name="Palacios R."/>
            <person name="Brenner S."/>
            <person name="Gottschalk G."/>
            <person name="Schmitz R.A."/>
            <person name="Broughton W.J."/>
            <person name="Perret X."/>
            <person name="Strittmatter A.W."/>
            <person name="Streit W.R."/>
        </authorList>
    </citation>
    <scope>NUCLEOTIDE SEQUENCE [LARGE SCALE GENOMIC DNA]</scope>
    <source>
        <strain evidence="4">NBRC 101917 / NGR234</strain>
    </source>
</reference>
<feature type="compositionally biased region" description="Polar residues" evidence="1">
    <location>
        <begin position="1"/>
        <end position="19"/>
    </location>
</feature>
<dbReference type="InterPro" id="IPR037523">
    <property type="entry name" value="VOC_core"/>
</dbReference>
<keyword evidence="4" id="KW-1185">Reference proteome</keyword>
<sequence length="121" mass="12868">MSRSPSTISPQASPSTGSSACGRRNGRNCPMAGCWSSCEGTAVELVWSNTTTRSVPLPLPDDLRRTGVKHVAFQSDNLDADLGRLADLGIRPVVGPSHSPYGLRFVFLNDPAGNRVEIMGN</sequence>
<protein>
    <recommendedName>
        <fullName evidence="2">VOC domain-containing protein</fullName>
    </recommendedName>
</protein>
<dbReference type="PROSITE" id="PS51819">
    <property type="entry name" value="VOC"/>
    <property type="match status" value="1"/>
</dbReference>
<dbReference type="EMBL" id="CP000874">
    <property type="protein sequence ID" value="ACP21893.1"/>
    <property type="molecule type" value="Genomic_DNA"/>
</dbReference>
<evidence type="ECO:0000313" key="3">
    <source>
        <dbReference type="EMBL" id="ACP21893.1"/>
    </source>
</evidence>
<keyword evidence="3" id="KW-0614">Plasmid</keyword>
<gene>
    <name evidence="3" type="ordered locus">NGR_b04300</name>
</gene>
<dbReference type="SUPFAM" id="SSF54593">
    <property type="entry name" value="Glyoxalase/Bleomycin resistance protein/Dihydroxybiphenyl dioxygenase"/>
    <property type="match status" value="1"/>
</dbReference>
<name>C3KP85_SINFN</name>
<dbReference type="HOGENOM" id="CLU_2036143_0_0_5"/>
<dbReference type="Pfam" id="PF00903">
    <property type="entry name" value="Glyoxalase"/>
    <property type="match status" value="1"/>
</dbReference>
<dbReference type="InterPro" id="IPR029068">
    <property type="entry name" value="Glyas_Bleomycin-R_OHBP_Dase"/>
</dbReference>
<feature type="domain" description="VOC" evidence="2">
    <location>
        <begin position="1"/>
        <end position="121"/>
    </location>
</feature>
<evidence type="ECO:0000313" key="4">
    <source>
        <dbReference type="Proteomes" id="UP000001054"/>
    </source>
</evidence>
<dbReference type="AlphaFoldDB" id="C3KP85"/>
<evidence type="ECO:0000256" key="1">
    <source>
        <dbReference type="SAM" id="MobiDB-lite"/>
    </source>
</evidence>
<geneLocation type="plasmid" evidence="4">
    <name>sym pNGR234b</name>
</geneLocation>
<dbReference type="Gene3D" id="3.10.180.10">
    <property type="entry name" value="2,3-Dihydroxybiphenyl 1,2-Dioxygenase, domain 1"/>
    <property type="match status" value="1"/>
</dbReference>
<organism evidence="3 4">
    <name type="scientific">Sinorhizobium fredii (strain NBRC 101917 / NGR234)</name>
    <dbReference type="NCBI Taxonomy" id="394"/>
    <lineage>
        <taxon>Bacteria</taxon>
        <taxon>Pseudomonadati</taxon>
        <taxon>Pseudomonadota</taxon>
        <taxon>Alphaproteobacteria</taxon>
        <taxon>Hyphomicrobiales</taxon>
        <taxon>Rhizobiaceae</taxon>
        <taxon>Sinorhizobium/Ensifer group</taxon>
        <taxon>Sinorhizobium</taxon>
    </lineage>
</organism>
<evidence type="ECO:0000259" key="2">
    <source>
        <dbReference type="PROSITE" id="PS51819"/>
    </source>
</evidence>
<dbReference type="PATRIC" id="fig|394.7.peg.878"/>